<evidence type="ECO:0000256" key="6">
    <source>
        <dbReference type="ARBA" id="ARBA00012487"/>
    </source>
</evidence>
<evidence type="ECO:0000256" key="15">
    <source>
        <dbReference type="ARBA" id="ARBA00023136"/>
    </source>
</evidence>
<feature type="transmembrane region" description="Helical" evidence="19">
    <location>
        <begin position="93"/>
        <end position="111"/>
    </location>
</feature>
<dbReference type="STRING" id="692370.A6F68_02565"/>
<protein>
    <recommendedName>
        <fullName evidence="7 18">Phosphatidate cytidylyltransferase</fullName>
        <ecNumber evidence="6 18">2.7.7.41</ecNumber>
    </recommendedName>
</protein>
<dbReference type="InterPro" id="IPR000374">
    <property type="entry name" value="PC_trans"/>
</dbReference>
<dbReference type="AlphaFoldDB" id="A0A1B2AFY5"/>
<comment type="catalytic activity">
    <reaction evidence="1 18">
        <text>a 1,2-diacyl-sn-glycero-3-phosphate + CTP + H(+) = a CDP-1,2-diacyl-sn-glycerol + diphosphate</text>
        <dbReference type="Rhea" id="RHEA:16229"/>
        <dbReference type="ChEBI" id="CHEBI:15378"/>
        <dbReference type="ChEBI" id="CHEBI:33019"/>
        <dbReference type="ChEBI" id="CHEBI:37563"/>
        <dbReference type="ChEBI" id="CHEBI:58332"/>
        <dbReference type="ChEBI" id="CHEBI:58608"/>
        <dbReference type="EC" id="2.7.7.41"/>
    </reaction>
</comment>
<keyword evidence="14" id="KW-0443">Lipid metabolism</keyword>
<dbReference type="UniPathway" id="UPA00557">
    <property type="reaction ID" value="UER00614"/>
</dbReference>
<dbReference type="PANTHER" id="PTHR46382">
    <property type="entry name" value="PHOSPHATIDATE CYTIDYLYLTRANSFERASE"/>
    <property type="match status" value="1"/>
</dbReference>
<evidence type="ECO:0000256" key="16">
    <source>
        <dbReference type="ARBA" id="ARBA00023209"/>
    </source>
</evidence>
<accession>A0A1B2AFY5</accession>
<keyword evidence="8" id="KW-1003">Cell membrane</keyword>
<evidence type="ECO:0000256" key="11">
    <source>
        <dbReference type="ARBA" id="ARBA00022692"/>
    </source>
</evidence>
<keyword evidence="12 18" id="KW-0548">Nucleotidyltransferase</keyword>
<gene>
    <name evidence="20" type="primary">cdsA</name>
    <name evidence="20" type="ORF">A6F68_02565</name>
</gene>
<feature type="transmembrane region" description="Helical" evidence="19">
    <location>
        <begin position="131"/>
        <end position="152"/>
    </location>
</feature>
<comment type="similarity">
    <text evidence="5 18">Belongs to the CDS family.</text>
</comment>
<evidence type="ECO:0000256" key="12">
    <source>
        <dbReference type="ARBA" id="ARBA00022695"/>
    </source>
</evidence>
<evidence type="ECO:0000256" key="19">
    <source>
        <dbReference type="SAM" id="Phobius"/>
    </source>
</evidence>
<dbReference type="GO" id="GO:0016024">
    <property type="term" value="P:CDP-diacylglycerol biosynthetic process"/>
    <property type="evidence" value="ECO:0007669"/>
    <property type="project" value="UniProtKB-UniPathway"/>
</dbReference>
<evidence type="ECO:0000256" key="3">
    <source>
        <dbReference type="ARBA" id="ARBA00005119"/>
    </source>
</evidence>
<evidence type="ECO:0000256" key="4">
    <source>
        <dbReference type="ARBA" id="ARBA00005189"/>
    </source>
</evidence>
<keyword evidence="16" id="KW-0594">Phospholipid biosynthesis</keyword>
<dbReference type="EC" id="2.7.7.41" evidence="6 18"/>
<dbReference type="Proteomes" id="UP000092932">
    <property type="component" value="Chromosome"/>
</dbReference>
<evidence type="ECO:0000313" key="21">
    <source>
        <dbReference type="Proteomes" id="UP000092932"/>
    </source>
</evidence>
<evidence type="ECO:0000256" key="17">
    <source>
        <dbReference type="ARBA" id="ARBA00023264"/>
    </source>
</evidence>
<evidence type="ECO:0000256" key="7">
    <source>
        <dbReference type="ARBA" id="ARBA00019373"/>
    </source>
</evidence>
<keyword evidence="13 19" id="KW-1133">Transmembrane helix</keyword>
<dbReference type="EMBL" id="CP016591">
    <property type="protein sequence ID" value="ANY21059.1"/>
    <property type="molecule type" value="Genomic_DNA"/>
</dbReference>
<dbReference type="PANTHER" id="PTHR46382:SF1">
    <property type="entry name" value="PHOSPHATIDATE CYTIDYLYLTRANSFERASE"/>
    <property type="match status" value="1"/>
</dbReference>
<evidence type="ECO:0000313" key="20">
    <source>
        <dbReference type="EMBL" id="ANY21059.1"/>
    </source>
</evidence>
<evidence type="ECO:0000256" key="13">
    <source>
        <dbReference type="ARBA" id="ARBA00022989"/>
    </source>
</evidence>
<dbReference type="Pfam" id="PF01148">
    <property type="entry name" value="CTP_transf_1"/>
    <property type="match status" value="1"/>
</dbReference>
<dbReference type="PROSITE" id="PS01315">
    <property type="entry name" value="CDS"/>
    <property type="match status" value="1"/>
</dbReference>
<keyword evidence="10 18" id="KW-0808">Transferase</keyword>
<keyword evidence="21" id="KW-1185">Reference proteome</keyword>
<dbReference type="PATRIC" id="fig|692370.5.peg.2576"/>
<keyword evidence="17" id="KW-1208">Phospholipid metabolism</keyword>
<feature type="transmembrane region" description="Helical" evidence="19">
    <location>
        <begin position="19"/>
        <end position="36"/>
    </location>
</feature>
<reference evidence="20 21" key="1">
    <citation type="submission" date="2016-07" db="EMBL/GenBank/DDBJ databases">
        <title>Complete genome sequence of Altererythrobacter dongtanensis KCTC 22672, a type strain with esterase isolated from tidal flat.</title>
        <authorList>
            <person name="Cheng H."/>
            <person name="Wu Y.-H."/>
            <person name="Zhou P."/>
            <person name="Huo Y.-Y."/>
            <person name="Wang C.-S."/>
            <person name="Xu X.-W."/>
        </authorList>
    </citation>
    <scope>NUCLEOTIDE SEQUENCE [LARGE SCALE GENOMIC DNA]</scope>
    <source>
        <strain evidence="20 21">KCTC 22672</strain>
    </source>
</reference>
<evidence type="ECO:0000256" key="1">
    <source>
        <dbReference type="ARBA" id="ARBA00001698"/>
    </source>
</evidence>
<evidence type="ECO:0000256" key="10">
    <source>
        <dbReference type="ARBA" id="ARBA00022679"/>
    </source>
</evidence>
<evidence type="ECO:0000256" key="8">
    <source>
        <dbReference type="ARBA" id="ARBA00022475"/>
    </source>
</evidence>
<keyword evidence="15 19" id="KW-0472">Membrane</keyword>
<evidence type="ECO:0000256" key="5">
    <source>
        <dbReference type="ARBA" id="ARBA00010185"/>
    </source>
</evidence>
<keyword evidence="9" id="KW-0444">Lipid biosynthesis</keyword>
<feature type="transmembrane region" description="Helical" evidence="19">
    <location>
        <begin position="42"/>
        <end position="60"/>
    </location>
</feature>
<evidence type="ECO:0000256" key="9">
    <source>
        <dbReference type="ARBA" id="ARBA00022516"/>
    </source>
</evidence>
<evidence type="ECO:0000256" key="18">
    <source>
        <dbReference type="RuleBase" id="RU003938"/>
    </source>
</evidence>
<evidence type="ECO:0000256" key="14">
    <source>
        <dbReference type="ARBA" id="ARBA00023098"/>
    </source>
</evidence>
<dbReference type="RefSeq" id="WP_067680770.1">
    <property type="nucleotide sequence ID" value="NZ_CP016591.1"/>
</dbReference>
<keyword evidence="11 18" id="KW-0812">Transmembrane</keyword>
<dbReference type="KEGG" id="ado:A6F68_02565"/>
<dbReference type="OrthoDB" id="9799199at2"/>
<proteinExistence type="inferred from homology"/>
<comment type="subcellular location">
    <subcellularLocation>
        <location evidence="2">Cell membrane</location>
        <topology evidence="2">Multi-pass membrane protein</topology>
    </subcellularLocation>
</comment>
<organism evidence="20 21">
    <name type="scientific">Tsuneonella dongtanensis</name>
    <dbReference type="NCBI Taxonomy" id="692370"/>
    <lineage>
        <taxon>Bacteria</taxon>
        <taxon>Pseudomonadati</taxon>
        <taxon>Pseudomonadota</taxon>
        <taxon>Alphaproteobacteria</taxon>
        <taxon>Sphingomonadales</taxon>
        <taxon>Erythrobacteraceae</taxon>
        <taxon>Tsuneonella</taxon>
    </lineage>
</organism>
<sequence>MADAEAAPQRKNSDLPVRLASAVVMLALAIGTLVIGGAVFDAFVAIVAFVAFVEFVLLVVGATPFIGYRLAAIIAGAIYFLLAGGVLVGAGDFLIVLIVGVTVFTDTFAYFAGRAIGGPKIAPSISPSKTWAGLVGGMAGAALWVVLWVVSIDGGIVGPRFDLGLALSAENLGGAALTGAGLAVLAQMGDFFESWLKRRAGVKDSSKLIPGHGGVFDRIDGMLPVAIAVGALASAAAN</sequence>
<evidence type="ECO:0000256" key="2">
    <source>
        <dbReference type="ARBA" id="ARBA00004651"/>
    </source>
</evidence>
<comment type="pathway">
    <text evidence="4">Lipid metabolism.</text>
</comment>
<dbReference type="GO" id="GO:0005886">
    <property type="term" value="C:plasma membrane"/>
    <property type="evidence" value="ECO:0007669"/>
    <property type="project" value="UniProtKB-SubCell"/>
</dbReference>
<feature type="transmembrane region" description="Helical" evidence="19">
    <location>
        <begin position="67"/>
        <end position="87"/>
    </location>
</feature>
<dbReference type="GO" id="GO:0004605">
    <property type="term" value="F:phosphatidate cytidylyltransferase activity"/>
    <property type="evidence" value="ECO:0007669"/>
    <property type="project" value="UniProtKB-EC"/>
</dbReference>
<name>A0A1B2AFY5_9SPHN</name>
<feature type="transmembrane region" description="Helical" evidence="19">
    <location>
        <begin position="172"/>
        <end position="192"/>
    </location>
</feature>
<comment type="pathway">
    <text evidence="3 18">Phospholipid metabolism; CDP-diacylglycerol biosynthesis; CDP-diacylglycerol from sn-glycerol 3-phosphate: step 3/3.</text>
</comment>